<dbReference type="InterPro" id="IPR029058">
    <property type="entry name" value="AB_hydrolase_fold"/>
</dbReference>
<protein>
    <submittedName>
        <fullName evidence="4">Esterase/lipase</fullName>
    </submittedName>
</protein>
<dbReference type="PANTHER" id="PTHR43798">
    <property type="entry name" value="MONOACYLGLYCEROL LIPASE"/>
    <property type="match status" value="1"/>
</dbReference>
<dbReference type="Gene3D" id="3.40.50.1820">
    <property type="entry name" value="alpha/beta hydrolase"/>
    <property type="match status" value="1"/>
</dbReference>
<organism evidence="4">
    <name type="scientific">Mycoplasmopsis californica HAZ160_1</name>
    <dbReference type="NCBI Taxonomy" id="1397850"/>
    <lineage>
        <taxon>Bacteria</taxon>
        <taxon>Bacillati</taxon>
        <taxon>Mycoplasmatota</taxon>
        <taxon>Mycoplasmoidales</taxon>
        <taxon>Metamycoplasmataceae</taxon>
        <taxon>Mycoplasmopsis</taxon>
    </lineage>
</organism>
<feature type="domain" description="AB hydrolase-1" evidence="3">
    <location>
        <begin position="32"/>
        <end position="260"/>
    </location>
</feature>
<evidence type="ECO:0000256" key="1">
    <source>
        <dbReference type="ARBA" id="ARBA00006989"/>
    </source>
</evidence>
<reference evidence="4" key="4">
    <citation type="submission" date="2024-06" db="EMBL/GenBank/DDBJ databases">
        <authorList>
            <consortium name="Mycoplasma californicum genome sequencing consortium"/>
            <person name="Hata E."/>
            <person name="Tanaka K."/>
            <person name="Tamamura Y."/>
        </authorList>
    </citation>
    <scope>NUCLEOTIDE SEQUENCE</scope>
    <source>
        <strain evidence="4">HAZ160_1</strain>
    </source>
</reference>
<reference evidence="4" key="1">
    <citation type="journal article" date="2014" name="Appl. Environ. Microbiol.">
        <title>Molecular Epidemiology of Cases of Mycoplasma californicum Infection in Japan.</title>
        <authorList>
            <person name="Hata E."/>
            <person name="Suzuki K."/>
            <person name="Hanyu H."/>
            <person name="Itoh M."/>
            <person name="Higuchi H."/>
            <person name="Kobayashi H."/>
        </authorList>
    </citation>
    <scope>NUCLEOTIDE SEQUENCE</scope>
    <source>
        <strain evidence="4">HAZ160_1</strain>
    </source>
</reference>
<proteinExistence type="inferred from homology"/>
<reference evidence="4" key="3">
    <citation type="journal article" date="2019" name="Vet. Microbiol.">
        <title>Mutations associated with change of susceptibility to lincosamides and/or macrolides in field and laboratory-derived Mycoplasma californicum strains in Japan, and development of a rapid detection method for these mutations.</title>
        <authorList>
            <person name="Hata E."/>
            <person name="Nagai K."/>
            <person name="Murakami K."/>
        </authorList>
    </citation>
    <scope>NUCLEOTIDE SEQUENCE</scope>
    <source>
        <strain evidence="4">HAZ160_1</strain>
    </source>
</reference>
<dbReference type="PANTHER" id="PTHR43798:SF33">
    <property type="entry name" value="HYDROLASE, PUTATIVE (AFU_ORTHOLOGUE AFUA_2G14860)-RELATED"/>
    <property type="match status" value="1"/>
</dbReference>
<reference evidence="4" key="2">
    <citation type="journal article" date="2014" name="Genome Announc.">
        <title>Complete Genome Sequence of Mycoplasma californicum Strain HAZ160_1 from Bovine Mastitic Milk in Japan.</title>
        <authorList>
            <person name="Hata E."/>
            <person name="Murakami K."/>
        </authorList>
    </citation>
    <scope>NUCLEOTIDE SEQUENCE</scope>
    <source>
        <strain evidence="4">HAZ160_1</strain>
    </source>
</reference>
<gene>
    <name evidence="4" type="primary">mhpC</name>
    <name evidence="4" type="ORF">MCAL160_0015</name>
</gene>
<dbReference type="GO" id="GO:0016020">
    <property type="term" value="C:membrane"/>
    <property type="evidence" value="ECO:0007669"/>
    <property type="project" value="TreeGrafter"/>
</dbReference>
<dbReference type="GO" id="GO:0052689">
    <property type="term" value="F:carboxylic ester hydrolase activity"/>
    <property type="evidence" value="ECO:0007669"/>
    <property type="project" value="UniProtKB-KW"/>
</dbReference>
<dbReference type="InterPro" id="IPR050266">
    <property type="entry name" value="AB_hydrolase_sf"/>
</dbReference>
<dbReference type="KEGG" id="mcm:MCAL160_0015"/>
<dbReference type="EMBL" id="AP013353">
    <property type="protein sequence ID" value="BAP00780.1"/>
    <property type="molecule type" value="Genomic_DNA"/>
</dbReference>
<evidence type="ECO:0000313" key="4">
    <source>
        <dbReference type="EMBL" id="BAP00780.1"/>
    </source>
</evidence>
<keyword evidence="2" id="KW-0719">Serine esterase</keyword>
<dbReference type="Pfam" id="PF00561">
    <property type="entry name" value="Abhydrolase_1"/>
    <property type="match status" value="1"/>
</dbReference>
<name>A0AAT9F7C0_9BACT</name>
<evidence type="ECO:0000256" key="2">
    <source>
        <dbReference type="ARBA" id="ARBA00022487"/>
    </source>
</evidence>
<evidence type="ECO:0000259" key="3">
    <source>
        <dbReference type="Pfam" id="PF00561"/>
    </source>
</evidence>
<dbReference type="AlphaFoldDB" id="A0AAT9F7C0"/>
<dbReference type="SUPFAM" id="SSF53474">
    <property type="entry name" value="alpha/beta-Hydrolases"/>
    <property type="match status" value="1"/>
</dbReference>
<dbReference type="InterPro" id="IPR000073">
    <property type="entry name" value="AB_hydrolase_1"/>
</dbReference>
<keyword evidence="2" id="KW-0378">Hydrolase</keyword>
<sequence>MIKLQLLRRIMKTIIYDYPYVFKDNHNEESNVIFVHGFNSSPATFRIFEEYWKKSNYYAIQFPGNNNTNPVNGHEISVYQYAKLLVEFVEKNKLKNVTLIGHSMGGGTISLAYEMKPELFSKMIYIAPMNKSSLSTVDKYFETYFPKTFDQFLKFLEALYYDTTRFTSDSRWMNLTQKNFDANYFNNDNILKLGRSLPNLQLHNDIEKGLQAIKVPTLLILGEKDAVIDRDNCLRYFENNVEDIKTIYIPQTGHMMFEENWKSFISILEPFLLS</sequence>
<comment type="similarity">
    <text evidence="1">Belongs to the lipase/esterase LIP3/BchO family.</text>
</comment>
<accession>A0AAT9F7C0</accession>